<protein>
    <recommendedName>
        <fullName evidence="1">Nucleotide modification associated domain-containing protein</fullName>
    </recommendedName>
</protein>
<dbReference type="InterPro" id="IPR041135">
    <property type="entry name" value="Nmad3"/>
</dbReference>
<evidence type="ECO:0000313" key="3">
    <source>
        <dbReference type="Proteomes" id="UP000756860"/>
    </source>
</evidence>
<organism evidence="2 3">
    <name type="scientific">Geomobilimonas luticola</name>
    <dbReference type="NCBI Taxonomy" id="1114878"/>
    <lineage>
        <taxon>Bacteria</taxon>
        <taxon>Pseudomonadati</taxon>
        <taxon>Thermodesulfobacteriota</taxon>
        <taxon>Desulfuromonadia</taxon>
        <taxon>Geobacterales</taxon>
        <taxon>Geobacteraceae</taxon>
        <taxon>Geomobilimonas</taxon>
    </lineage>
</organism>
<gene>
    <name evidence="2" type="ORF">KI810_09860</name>
</gene>
<keyword evidence="3" id="KW-1185">Reference proteome</keyword>
<dbReference type="Proteomes" id="UP000756860">
    <property type="component" value="Unassembled WGS sequence"/>
</dbReference>
<proteinExistence type="predicted"/>
<reference evidence="2 3" key="1">
    <citation type="submission" date="2021-05" db="EMBL/GenBank/DDBJ databases">
        <title>The draft genome of Geobacter luticola JCM 17780.</title>
        <authorList>
            <person name="Xu Z."/>
            <person name="Masuda Y."/>
            <person name="Itoh H."/>
            <person name="Senoo K."/>
        </authorList>
    </citation>
    <scope>NUCLEOTIDE SEQUENCE [LARGE SCALE GENOMIC DNA]</scope>
    <source>
        <strain evidence="2 3">JCM 17780</strain>
    </source>
</reference>
<dbReference type="RefSeq" id="WP_214175359.1">
    <property type="nucleotide sequence ID" value="NZ_JAHCVK010000003.1"/>
</dbReference>
<dbReference type="EMBL" id="JAHCVK010000003">
    <property type="protein sequence ID" value="MBT0653359.1"/>
    <property type="molecule type" value="Genomic_DNA"/>
</dbReference>
<evidence type="ECO:0000259" key="1">
    <source>
        <dbReference type="Pfam" id="PF18754"/>
    </source>
</evidence>
<accession>A0ABS5SDB5</accession>
<comment type="caution">
    <text evidence="2">The sequence shown here is derived from an EMBL/GenBank/DDBJ whole genome shotgun (WGS) entry which is preliminary data.</text>
</comment>
<feature type="domain" description="Nucleotide modification associated" evidence="1">
    <location>
        <begin position="2"/>
        <end position="266"/>
    </location>
</feature>
<dbReference type="Pfam" id="PF18754">
    <property type="entry name" value="Nmad3"/>
    <property type="match status" value="1"/>
</dbReference>
<evidence type="ECO:0000313" key="2">
    <source>
        <dbReference type="EMBL" id="MBT0653359.1"/>
    </source>
</evidence>
<name>A0ABS5SDB5_9BACT</name>
<sequence>MKIIFSRKGFDSASGGKPSPILQDGRMVSLPIPDKNSPIRYSDIHWQEFNIGNIVSDLTKGKIPATHFAHLDPDLCSESLPRLPEWKPILGQTGAAQGHLRNNGVTTGDIFLFFGLFRQVACRSGKVEWDIDSPLRHVLWGWLQIDEILKVDDYDHSRYKWAEYHPHFHRNEETNNTVYVSKKYLTLPELSARDVAGAGVFSKYSDQLQLTAPNAKTPSVWELPQWFYPHNGKPTFTYHADMTRWQQSERSTILKTAARGQEFILDCKEHPEAIGWLKKILTSTR</sequence>